<feature type="compositionally biased region" description="Basic and acidic residues" evidence="4">
    <location>
        <begin position="45"/>
        <end position="79"/>
    </location>
</feature>
<dbReference type="InterPro" id="IPR027038">
    <property type="entry name" value="RanGap"/>
</dbReference>
<feature type="compositionally biased region" description="Low complexity" evidence="4">
    <location>
        <begin position="161"/>
        <end position="170"/>
    </location>
</feature>
<keyword evidence="3" id="KW-0677">Repeat</keyword>
<dbReference type="GO" id="GO:0048471">
    <property type="term" value="C:perinuclear region of cytoplasm"/>
    <property type="evidence" value="ECO:0007669"/>
    <property type="project" value="TreeGrafter"/>
</dbReference>
<evidence type="ECO:0008006" key="7">
    <source>
        <dbReference type="Google" id="ProtNLM"/>
    </source>
</evidence>
<accession>A0A1Y1UNG6</accession>
<dbReference type="Gene3D" id="3.80.10.10">
    <property type="entry name" value="Ribonuclease Inhibitor"/>
    <property type="match status" value="4"/>
</dbReference>
<name>A0A1Y1UNG6_9TREE</name>
<dbReference type="RefSeq" id="XP_021873378.1">
    <property type="nucleotide sequence ID" value="XM_022018805.1"/>
</dbReference>
<feature type="region of interest" description="Disordered" evidence="4">
    <location>
        <begin position="1050"/>
        <end position="1188"/>
    </location>
</feature>
<dbReference type="Proteomes" id="UP000193218">
    <property type="component" value="Unassembled WGS sequence"/>
</dbReference>
<feature type="region of interest" description="Disordered" evidence="4">
    <location>
        <begin position="199"/>
        <end position="242"/>
    </location>
</feature>
<dbReference type="GO" id="GO:0005096">
    <property type="term" value="F:GTPase activator activity"/>
    <property type="evidence" value="ECO:0007669"/>
    <property type="project" value="UniProtKB-KW"/>
</dbReference>
<dbReference type="InParanoid" id="A0A1Y1UNG6"/>
<evidence type="ECO:0000256" key="3">
    <source>
        <dbReference type="ARBA" id="ARBA00022737"/>
    </source>
</evidence>
<feature type="compositionally biased region" description="Basic and acidic residues" evidence="4">
    <location>
        <begin position="1235"/>
        <end position="1256"/>
    </location>
</feature>
<feature type="compositionally biased region" description="Low complexity" evidence="4">
    <location>
        <begin position="12"/>
        <end position="28"/>
    </location>
</feature>
<dbReference type="AlphaFoldDB" id="A0A1Y1UNG6"/>
<dbReference type="EMBL" id="NBSH01000002">
    <property type="protein sequence ID" value="ORX39593.1"/>
    <property type="molecule type" value="Genomic_DNA"/>
</dbReference>
<feature type="region of interest" description="Disordered" evidence="4">
    <location>
        <begin position="672"/>
        <end position="692"/>
    </location>
</feature>
<keyword evidence="1" id="KW-0343">GTPase activation</keyword>
<dbReference type="SMART" id="SM00368">
    <property type="entry name" value="LRR_RI"/>
    <property type="match status" value="8"/>
</dbReference>
<dbReference type="Gene3D" id="1.20.58.160">
    <property type="match status" value="1"/>
</dbReference>
<evidence type="ECO:0000313" key="6">
    <source>
        <dbReference type="Proteomes" id="UP000193218"/>
    </source>
</evidence>
<dbReference type="GO" id="GO:0031267">
    <property type="term" value="F:small GTPase binding"/>
    <property type="evidence" value="ECO:0007669"/>
    <property type="project" value="TreeGrafter"/>
</dbReference>
<feature type="region of interest" description="Disordered" evidence="4">
    <location>
        <begin position="1205"/>
        <end position="1256"/>
    </location>
</feature>
<dbReference type="InterPro" id="IPR001611">
    <property type="entry name" value="Leu-rich_rpt"/>
</dbReference>
<feature type="compositionally biased region" description="Polar residues" evidence="4">
    <location>
        <begin position="1063"/>
        <end position="1075"/>
    </location>
</feature>
<dbReference type="GO" id="GO:0005634">
    <property type="term" value="C:nucleus"/>
    <property type="evidence" value="ECO:0007669"/>
    <property type="project" value="TreeGrafter"/>
</dbReference>
<feature type="compositionally biased region" description="Polar residues" evidence="4">
    <location>
        <begin position="1093"/>
        <end position="1104"/>
    </location>
</feature>
<keyword evidence="2" id="KW-0433">Leucine-rich repeat</keyword>
<dbReference type="InterPro" id="IPR038425">
    <property type="entry name" value="GAT_sf"/>
</dbReference>
<feature type="compositionally biased region" description="Basic residues" evidence="4">
    <location>
        <begin position="1076"/>
        <end position="1089"/>
    </location>
</feature>
<reference evidence="5 6" key="1">
    <citation type="submission" date="2017-03" db="EMBL/GenBank/DDBJ databases">
        <title>Widespread Adenine N6-methylation of Active Genes in Fungi.</title>
        <authorList>
            <consortium name="DOE Joint Genome Institute"/>
            <person name="Mondo S.J."/>
            <person name="Dannebaum R.O."/>
            <person name="Kuo R.C."/>
            <person name="Louie K.B."/>
            <person name="Bewick A.J."/>
            <person name="Labutti K."/>
            <person name="Haridas S."/>
            <person name="Kuo A."/>
            <person name="Salamov A."/>
            <person name="Ahrendt S.R."/>
            <person name="Lau R."/>
            <person name="Bowen B.P."/>
            <person name="Lipzen A."/>
            <person name="Sullivan W."/>
            <person name="Andreopoulos W.B."/>
            <person name="Clum A."/>
            <person name="Lindquist E."/>
            <person name="Daum C."/>
            <person name="Northen T.R."/>
            <person name="Ramamoorthy G."/>
            <person name="Schmitz R.J."/>
            <person name="Gryganskyi A."/>
            <person name="Culley D."/>
            <person name="Magnuson J."/>
            <person name="James T.Y."/>
            <person name="O'Malley M.A."/>
            <person name="Stajich J.E."/>
            <person name="Spatafora J.W."/>
            <person name="Visel A."/>
            <person name="Grigoriev I.V."/>
        </authorList>
    </citation>
    <scope>NUCLEOTIDE SEQUENCE [LARGE SCALE GENOMIC DNA]</scope>
    <source>
        <strain evidence="5 6">NRRL Y-17943</strain>
    </source>
</reference>
<evidence type="ECO:0000256" key="2">
    <source>
        <dbReference type="ARBA" id="ARBA00022614"/>
    </source>
</evidence>
<feature type="region of interest" description="Disordered" evidence="4">
    <location>
        <begin position="619"/>
        <end position="660"/>
    </location>
</feature>
<dbReference type="SUPFAM" id="SSF52047">
    <property type="entry name" value="RNI-like"/>
    <property type="match status" value="1"/>
</dbReference>
<sequence>MSAAEDETGEKVSGVISSSPDDIGSIPVMVDSEKPDQPDITSKVSDSERSDDNVAVKSKAEVPTAEDSKPPVDSQDPKEATGSQNAPAPAAAPAPTPSKRRPNPPTKGILKPPPPPAKPTLGNRLRDIVTVVGGGAKSLFDAPFDPESQNNANGPHTAGPSTVSSTSGQSVSASAVGGALNALSGRLGLGISRLVAGASGTPVASPAHSTSTSNDVTPVGSPGPSRSISLPDPRSSVDKGKRKDLKRATFLLPSLSITYPISSQGEPWSEKVLLERQSIESAHRSLLHSSTGAQYWTSQRLVALYESACKGREERPRVGIVRALEVFPSPPRPRTLHIILRPFDPTAPPLPHPAPYTLETPLNRHAAEALADVLSVECGLADMRLEAGALDGDDALKAILHALLVSGTLPTLSLAGNRKIKAAGWRLLGIFLKRAHALRYLDLSETNWDRKGVEYLSQALNAHRSAASQLPLETPDKAQRVLGMRERARSEPVNATILLDDAASLSESESVVAAEAASVYGSFMPPAPLLKSSGGYEGPSSLQTLRMDGCGFRGAVLEALAQGIRASDLRNVSLRRNKIGSLGAVALALMIRDYPDSAMSMSSFSPGLTASVSNSSLASFDQQLSPSPSPIPQSRQRRPPASPLKEEIALPPSPSLSHNNQVLQNQHLSNGKTTHAAKSALPVPNASSRDVNQSGVNTVPVEGKLSHAEFGGASMALQRSVRALDGVERIGRLLTLDLKGNEIRNGVGYIAQVLKRNRTLKVLNLSENRIEPAGLVALAESLKYNSTLETLDLSSNPCCGPTFEGISALRSAFTVNTSLKRLFLSDTGLANDGAIALAEFLPESKSLLHLDLSSNPMIEAAGVMALSVGLKSNTMIRCLDLSIAPDQTEVAELSQKILQICIRNTELAASRFEGRAELIWGPIKKSSLVHDIKRADDVRAETERIEQAVSPEGLAREYIYTLRHEKVIPVTKSTIVDLEKWYAAGKAASASGFTAWQPGQLPNEDFQPLVERGRALRDRLVEVIQVSSDEVLEDLLQLNDRLSNLVERSKGFKPPPRLLLPSQVVSPDRQSTLSPHRNRSTSGARRHMRISSLEISSPNFSIGDSDNDSDAEELDPETINSTPRPVSKFNARRGDAEAPVTPKTPEISGSTAGASATLVDLDETGGQESARSSEEVTSPVERVSRAWVEEEGEIFRKGTRLRVVEDEEENDVSGEDLRQEILDTPVARSPTRRVLSVEESERTSDDDQPKLADGDE</sequence>
<dbReference type="GO" id="GO:0006913">
    <property type="term" value="P:nucleocytoplasmic transport"/>
    <property type="evidence" value="ECO:0007669"/>
    <property type="project" value="TreeGrafter"/>
</dbReference>
<evidence type="ECO:0000313" key="5">
    <source>
        <dbReference type="EMBL" id="ORX39593.1"/>
    </source>
</evidence>
<proteinExistence type="predicted"/>
<feature type="compositionally biased region" description="Acidic residues" evidence="4">
    <location>
        <begin position="1205"/>
        <end position="1214"/>
    </location>
</feature>
<feature type="region of interest" description="Disordered" evidence="4">
    <location>
        <begin position="1"/>
        <end position="170"/>
    </location>
</feature>
<comment type="caution">
    <text evidence="5">The sequence shown here is derived from an EMBL/GenBank/DDBJ whole genome shotgun (WGS) entry which is preliminary data.</text>
</comment>
<organism evidence="5 6">
    <name type="scientific">Kockovaella imperatae</name>
    <dbReference type="NCBI Taxonomy" id="4999"/>
    <lineage>
        <taxon>Eukaryota</taxon>
        <taxon>Fungi</taxon>
        <taxon>Dikarya</taxon>
        <taxon>Basidiomycota</taxon>
        <taxon>Agaricomycotina</taxon>
        <taxon>Tremellomycetes</taxon>
        <taxon>Tremellales</taxon>
        <taxon>Cuniculitremaceae</taxon>
        <taxon>Kockovaella</taxon>
    </lineage>
</organism>
<dbReference type="OrthoDB" id="120976at2759"/>
<evidence type="ECO:0000256" key="4">
    <source>
        <dbReference type="SAM" id="MobiDB-lite"/>
    </source>
</evidence>
<dbReference type="SUPFAM" id="SSF89009">
    <property type="entry name" value="GAT-like domain"/>
    <property type="match status" value="1"/>
</dbReference>
<gene>
    <name evidence="5" type="ORF">BD324DRAFT_654814</name>
</gene>
<keyword evidence="6" id="KW-1185">Reference proteome</keyword>
<protein>
    <recommendedName>
        <fullName evidence="7">RNI-like protein</fullName>
    </recommendedName>
</protein>
<feature type="compositionally biased region" description="Acidic residues" evidence="4">
    <location>
        <begin position="1105"/>
        <end position="1116"/>
    </location>
</feature>
<evidence type="ECO:0000256" key="1">
    <source>
        <dbReference type="ARBA" id="ARBA00022468"/>
    </source>
</evidence>
<dbReference type="InterPro" id="IPR032675">
    <property type="entry name" value="LRR_dom_sf"/>
</dbReference>
<dbReference type="Pfam" id="PF13516">
    <property type="entry name" value="LRR_6"/>
    <property type="match status" value="4"/>
</dbReference>
<feature type="compositionally biased region" description="Polar residues" evidence="4">
    <location>
        <begin position="207"/>
        <end position="216"/>
    </location>
</feature>
<dbReference type="GeneID" id="33560614"/>
<dbReference type="PANTHER" id="PTHR24113">
    <property type="entry name" value="RAN GTPASE-ACTIVATING PROTEIN 1"/>
    <property type="match status" value="1"/>
</dbReference>
<dbReference type="PANTHER" id="PTHR24113:SF12">
    <property type="entry name" value="RAN GTPASE-ACTIVATING PROTEIN 1"/>
    <property type="match status" value="1"/>
</dbReference>
<dbReference type="GO" id="GO:0005829">
    <property type="term" value="C:cytosol"/>
    <property type="evidence" value="ECO:0007669"/>
    <property type="project" value="TreeGrafter"/>
</dbReference>